<name>A0A4V2SJ77_9PAST</name>
<dbReference type="HAMAP" id="MF_01161">
    <property type="entry name" value="tRNA_Ile_lys_synt"/>
    <property type="match status" value="1"/>
</dbReference>
<comment type="similarity">
    <text evidence="8">Belongs to the tRNA(Ile)-lysidine synthase family.</text>
</comment>
<dbReference type="Pfam" id="PF01171">
    <property type="entry name" value="ATP_bind_3"/>
    <property type="match status" value="1"/>
</dbReference>
<keyword evidence="11" id="KW-1185">Reference proteome</keyword>
<proteinExistence type="inferred from homology"/>
<keyword evidence="5 8" id="KW-0547">Nucleotide-binding</keyword>
<evidence type="ECO:0000259" key="9">
    <source>
        <dbReference type="SMART" id="SM00977"/>
    </source>
</evidence>
<keyword evidence="6 8" id="KW-0067">ATP-binding</keyword>
<feature type="domain" description="Lysidine-tRNA(Ile) synthetase C-terminal" evidence="9">
    <location>
        <begin position="370"/>
        <end position="426"/>
    </location>
</feature>
<evidence type="ECO:0000256" key="3">
    <source>
        <dbReference type="ARBA" id="ARBA00022598"/>
    </source>
</evidence>
<dbReference type="InterPro" id="IPR012796">
    <property type="entry name" value="Lysidine-tRNA-synth_C"/>
</dbReference>
<dbReference type="NCBIfam" id="TIGR02433">
    <property type="entry name" value="lysidine_TilS_C"/>
    <property type="match status" value="1"/>
</dbReference>
<comment type="domain">
    <text evidence="8">The N-terminal region contains the highly conserved SGGXDS motif, predicted to be a P-loop motif involved in ATP binding.</text>
</comment>
<dbReference type="PANTHER" id="PTHR43033">
    <property type="entry name" value="TRNA(ILE)-LYSIDINE SYNTHASE-RELATED"/>
    <property type="match status" value="1"/>
</dbReference>
<dbReference type="PANTHER" id="PTHR43033:SF1">
    <property type="entry name" value="TRNA(ILE)-LYSIDINE SYNTHASE-RELATED"/>
    <property type="match status" value="1"/>
</dbReference>
<keyword evidence="4 8" id="KW-0819">tRNA processing</keyword>
<evidence type="ECO:0000256" key="7">
    <source>
        <dbReference type="ARBA" id="ARBA00048539"/>
    </source>
</evidence>
<comment type="catalytic activity">
    <reaction evidence="7 8">
        <text>cytidine(34) in tRNA(Ile2) + L-lysine + ATP = lysidine(34) in tRNA(Ile2) + AMP + diphosphate + H(+)</text>
        <dbReference type="Rhea" id="RHEA:43744"/>
        <dbReference type="Rhea" id="RHEA-COMP:10625"/>
        <dbReference type="Rhea" id="RHEA-COMP:10670"/>
        <dbReference type="ChEBI" id="CHEBI:15378"/>
        <dbReference type="ChEBI" id="CHEBI:30616"/>
        <dbReference type="ChEBI" id="CHEBI:32551"/>
        <dbReference type="ChEBI" id="CHEBI:33019"/>
        <dbReference type="ChEBI" id="CHEBI:82748"/>
        <dbReference type="ChEBI" id="CHEBI:83665"/>
        <dbReference type="ChEBI" id="CHEBI:456215"/>
        <dbReference type="EC" id="6.3.4.19"/>
    </reaction>
</comment>
<keyword evidence="3 8" id="KW-0436">Ligase</keyword>
<evidence type="ECO:0000256" key="8">
    <source>
        <dbReference type="HAMAP-Rule" id="MF_01161"/>
    </source>
</evidence>
<dbReference type="InterPro" id="IPR014729">
    <property type="entry name" value="Rossmann-like_a/b/a_fold"/>
</dbReference>
<comment type="function">
    <text evidence="8">Ligates lysine onto the cytidine present at position 34 of the AUA codon-specific tRNA(Ile) that contains the anticodon CAU, in an ATP-dependent manner. Cytidine is converted to lysidine, thus changing the amino acid specificity of the tRNA from methionine to isoleucine.</text>
</comment>
<organism evidence="10 11">
    <name type="scientific">Bisgaardia hudsonensis</name>
    <dbReference type="NCBI Taxonomy" id="109472"/>
    <lineage>
        <taxon>Bacteria</taxon>
        <taxon>Pseudomonadati</taxon>
        <taxon>Pseudomonadota</taxon>
        <taxon>Gammaproteobacteria</taxon>
        <taxon>Pasteurellales</taxon>
        <taxon>Pasteurellaceae</taxon>
        <taxon>Bisgaardia</taxon>
    </lineage>
</organism>
<dbReference type="EC" id="6.3.4.19" evidence="8"/>
<dbReference type="GO" id="GO:0005737">
    <property type="term" value="C:cytoplasm"/>
    <property type="evidence" value="ECO:0007669"/>
    <property type="project" value="UniProtKB-SubCell"/>
</dbReference>
<dbReference type="AlphaFoldDB" id="A0A4V2SJ77"/>
<dbReference type="InterPro" id="IPR011063">
    <property type="entry name" value="TilS/TtcA_N"/>
</dbReference>
<dbReference type="Pfam" id="PF11734">
    <property type="entry name" value="TilS_C"/>
    <property type="match status" value="1"/>
</dbReference>
<dbReference type="SUPFAM" id="SSF82829">
    <property type="entry name" value="MesJ substrate recognition domain-like"/>
    <property type="match status" value="1"/>
</dbReference>
<dbReference type="CDD" id="cd01992">
    <property type="entry name" value="TilS_N"/>
    <property type="match status" value="1"/>
</dbReference>
<dbReference type="GO" id="GO:0005524">
    <property type="term" value="F:ATP binding"/>
    <property type="evidence" value="ECO:0007669"/>
    <property type="project" value="UniProtKB-UniRule"/>
</dbReference>
<comment type="caution">
    <text evidence="10">The sequence shown here is derived from an EMBL/GenBank/DDBJ whole genome shotgun (WGS) entry which is preliminary data.</text>
</comment>
<comment type="subcellular location">
    <subcellularLocation>
        <location evidence="1 8">Cytoplasm</location>
    </subcellularLocation>
</comment>
<dbReference type="NCBIfam" id="TIGR02432">
    <property type="entry name" value="lysidine_TilS_N"/>
    <property type="match status" value="1"/>
</dbReference>
<evidence type="ECO:0000256" key="5">
    <source>
        <dbReference type="ARBA" id="ARBA00022741"/>
    </source>
</evidence>
<dbReference type="Gene3D" id="3.40.50.620">
    <property type="entry name" value="HUPs"/>
    <property type="match status" value="1"/>
</dbReference>
<evidence type="ECO:0000256" key="1">
    <source>
        <dbReference type="ARBA" id="ARBA00004496"/>
    </source>
</evidence>
<dbReference type="GO" id="GO:0006400">
    <property type="term" value="P:tRNA modification"/>
    <property type="evidence" value="ECO:0007669"/>
    <property type="project" value="UniProtKB-UniRule"/>
</dbReference>
<dbReference type="InterPro" id="IPR012795">
    <property type="entry name" value="tRNA_Ile_lys_synt_N"/>
</dbReference>
<dbReference type="GO" id="GO:0032267">
    <property type="term" value="F:tRNA(Ile)-lysidine synthase activity"/>
    <property type="evidence" value="ECO:0007669"/>
    <property type="project" value="UniProtKB-EC"/>
</dbReference>
<gene>
    <name evidence="8" type="primary">tilS</name>
    <name evidence="10" type="ORF">EV697_102367</name>
</gene>
<dbReference type="Proteomes" id="UP000294841">
    <property type="component" value="Unassembled WGS sequence"/>
</dbReference>
<dbReference type="InterPro" id="IPR012094">
    <property type="entry name" value="tRNA_Ile_lys_synt"/>
</dbReference>
<evidence type="ECO:0000256" key="4">
    <source>
        <dbReference type="ARBA" id="ARBA00022694"/>
    </source>
</evidence>
<dbReference type="InterPro" id="IPR015262">
    <property type="entry name" value="tRNA_Ile_lys_synt_subst-bd"/>
</dbReference>
<protein>
    <recommendedName>
        <fullName evidence="8">tRNA(Ile)-lysidine synthase</fullName>
        <ecNumber evidence="8">6.3.4.19</ecNumber>
    </recommendedName>
    <alternativeName>
        <fullName evidence="8">tRNA(Ile)-2-lysyl-cytidine synthase</fullName>
    </alternativeName>
    <alternativeName>
        <fullName evidence="8">tRNA(Ile)-lysidine synthetase</fullName>
    </alternativeName>
</protein>
<dbReference type="SUPFAM" id="SSF52402">
    <property type="entry name" value="Adenine nucleotide alpha hydrolases-like"/>
    <property type="match status" value="1"/>
</dbReference>
<sequence>MLFENFCKQINQYYPNQNTFLVAFSGGLDSTVLLSLFAKLREKQPHFQIRAIHIHHGLSKNADYWQQHCSAICEHLKIAFITENVNIDFKNGLESGAREARYFTIKDHLNKKEVLVTAHHQQDQVETFFLALKRGSGLQGLSAMQSTSMLFDMPIFRPLLPFTRQQLETYAEQEKLVWIEDESNQDNQYDRNFLRNQILPELRQRWGHFDEAVQRSAQHCFEQQTLINELLAEDFQKNFNKNDRTFSIENFKDYSLIKQKALLRLWFAEFNLAMPSVIQLQQIIQDVILSDNSRVPIFQLGNKFIRRYQNYLYLTEKFADLSKLKIDIQKNQSIELPDNLGKFNLLLQKDYLLVQWNEYQVKLPFTNLPIQIRFQYSGKVRLKNGINEDIKKCWQRANVPVWERKRTPLIFYGETFISAVGFFNNFVENK</sequence>
<dbReference type="SMART" id="SM00977">
    <property type="entry name" value="TilS_C"/>
    <property type="match status" value="1"/>
</dbReference>
<reference evidence="10 11" key="1">
    <citation type="submission" date="2019-03" db="EMBL/GenBank/DDBJ databases">
        <title>Genomic Encyclopedia of Type Strains, Phase IV (KMG-IV): sequencing the most valuable type-strain genomes for metagenomic binning, comparative biology and taxonomic classification.</title>
        <authorList>
            <person name="Goeker M."/>
        </authorList>
    </citation>
    <scope>NUCLEOTIDE SEQUENCE [LARGE SCALE GENOMIC DNA]</scope>
    <source>
        <strain evidence="10 11">DSM 28231</strain>
    </source>
</reference>
<accession>A0A4V2SJ77</accession>
<evidence type="ECO:0000313" key="10">
    <source>
        <dbReference type="EMBL" id="TCP13481.1"/>
    </source>
</evidence>
<feature type="binding site" evidence="8">
    <location>
        <begin position="25"/>
        <end position="30"/>
    </location>
    <ligand>
        <name>ATP</name>
        <dbReference type="ChEBI" id="CHEBI:30616"/>
    </ligand>
</feature>
<dbReference type="SUPFAM" id="SSF56037">
    <property type="entry name" value="PheT/TilS domain"/>
    <property type="match status" value="1"/>
</dbReference>
<dbReference type="Pfam" id="PF09179">
    <property type="entry name" value="TilS"/>
    <property type="match status" value="1"/>
</dbReference>
<evidence type="ECO:0000256" key="6">
    <source>
        <dbReference type="ARBA" id="ARBA00022840"/>
    </source>
</evidence>
<keyword evidence="2 8" id="KW-0963">Cytoplasm</keyword>
<evidence type="ECO:0000313" key="11">
    <source>
        <dbReference type="Proteomes" id="UP000294841"/>
    </source>
</evidence>
<dbReference type="RefSeq" id="WP_132023077.1">
    <property type="nucleotide sequence ID" value="NZ_CP016605.1"/>
</dbReference>
<dbReference type="EMBL" id="SLXI01000002">
    <property type="protein sequence ID" value="TCP13481.1"/>
    <property type="molecule type" value="Genomic_DNA"/>
</dbReference>
<dbReference type="Gene3D" id="1.20.59.20">
    <property type="match status" value="1"/>
</dbReference>
<evidence type="ECO:0000256" key="2">
    <source>
        <dbReference type="ARBA" id="ARBA00022490"/>
    </source>
</evidence>
<dbReference type="OrthoDB" id="9807403at2"/>